<sequence>MDFEMSQSHSHQRASSDFPEVESLFDFSPAMLRIITLQSSTPWKRVHASAAAWRDLTDRLYEFSHTKATEAAKNQQDSLLAELEQHRQVYSEATEQSVAQDVDMINYLKRLDHRTQTIENAICPEQDNQSLENVDIVMEDSIQSLPSPFGDGAETLCLTGLVFGILKMVYMTRTGGPVQGHEDSESAEGHLAVFSR</sequence>
<proteinExistence type="predicted"/>
<reference evidence="4" key="1">
    <citation type="journal article" date="2017" name="Nat. Ecol. Evol.">
        <title>Genome expansion and lineage-specific genetic innovations in the forest pathogenic fungi Armillaria.</title>
        <authorList>
            <person name="Sipos G."/>
            <person name="Prasanna A.N."/>
            <person name="Walter M.C."/>
            <person name="O'Connor E."/>
            <person name="Balint B."/>
            <person name="Krizsan K."/>
            <person name="Kiss B."/>
            <person name="Hess J."/>
            <person name="Varga T."/>
            <person name="Slot J."/>
            <person name="Riley R."/>
            <person name="Boka B."/>
            <person name="Rigling D."/>
            <person name="Barry K."/>
            <person name="Lee J."/>
            <person name="Mihaltcheva S."/>
            <person name="LaButti K."/>
            <person name="Lipzen A."/>
            <person name="Waldron R."/>
            <person name="Moloney N.M."/>
            <person name="Sperisen C."/>
            <person name="Kredics L."/>
            <person name="Vagvoelgyi C."/>
            <person name="Patrignani A."/>
            <person name="Fitzpatrick D."/>
            <person name="Nagy I."/>
            <person name="Doyle S."/>
            <person name="Anderson J.B."/>
            <person name="Grigoriev I.V."/>
            <person name="Gueldener U."/>
            <person name="Muensterkoetter M."/>
            <person name="Nagy L.G."/>
        </authorList>
    </citation>
    <scope>NUCLEOTIDE SEQUENCE [LARGE SCALE GENOMIC DNA]</scope>
    <source>
        <strain evidence="4">Ar21-2</strain>
    </source>
</reference>
<keyword evidence="1" id="KW-0175">Coiled coil</keyword>
<dbReference type="Proteomes" id="UP000217790">
    <property type="component" value="Unassembled WGS sequence"/>
</dbReference>
<protein>
    <submittedName>
        <fullName evidence="3">Uncharacterized protein</fullName>
    </submittedName>
</protein>
<dbReference type="EMBL" id="KZ293705">
    <property type="protein sequence ID" value="PBK83600.1"/>
    <property type="molecule type" value="Genomic_DNA"/>
</dbReference>
<evidence type="ECO:0000313" key="4">
    <source>
        <dbReference type="Proteomes" id="UP000217790"/>
    </source>
</evidence>
<feature type="coiled-coil region" evidence="1">
    <location>
        <begin position="69"/>
        <end position="96"/>
    </location>
</feature>
<evidence type="ECO:0000313" key="3">
    <source>
        <dbReference type="EMBL" id="PBK83600.1"/>
    </source>
</evidence>
<accession>A0A2H3CP12</accession>
<evidence type="ECO:0000256" key="1">
    <source>
        <dbReference type="SAM" id="Coils"/>
    </source>
</evidence>
<dbReference type="AlphaFoldDB" id="A0A2H3CP12"/>
<gene>
    <name evidence="3" type="ORF">ARMGADRAFT_1037771</name>
</gene>
<keyword evidence="4" id="KW-1185">Reference proteome</keyword>
<dbReference type="InParanoid" id="A0A2H3CP12"/>
<evidence type="ECO:0000256" key="2">
    <source>
        <dbReference type="SAM" id="MobiDB-lite"/>
    </source>
</evidence>
<organism evidence="3 4">
    <name type="scientific">Armillaria gallica</name>
    <name type="common">Bulbous honey fungus</name>
    <name type="synonym">Armillaria bulbosa</name>
    <dbReference type="NCBI Taxonomy" id="47427"/>
    <lineage>
        <taxon>Eukaryota</taxon>
        <taxon>Fungi</taxon>
        <taxon>Dikarya</taxon>
        <taxon>Basidiomycota</taxon>
        <taxon>Agaricomycotina</taxon>
        <taxon>Agaricomycetes</taxon>
        <taxon>Agaricomycetidae</taxon>
        <taxon>Agaricales</taxon>
        <taxon>Marasmiineae</taxon>
        <taxon>Physalacriaceae</taxon>
        <taxon>Armillaria</taxon>
    </lineage>
</organism>
<feature type="region of interest" description="Disordered" evidence="2">
    <location>
        <begin position="177"/>
        <end position="196"/>
    </location>
</feature>
<name>A0A2H3CP12_ARMGA</name>